<evidence type="ECO:0000313" key="1">
    <source>
        <dbReference type="EMBL" id="GIH99488.1"/>
    </source>
</evidence>
<keyword evidence="2" id="KW-1185">Reference proteome</keyword>
<gene>
    <name evidence="1" type="ORF">Pta02_14970</name>
</gene>
<organism evidence="1 2">
    <name type="scientific">Planobispora takensis</name>
    <dbReference type="NCBI Taxonomy" id="1367882"/>
    <lineage>
        <taxon>Bacteria</taxon>
        <taxon>Bacillati</taxon>
        <taxon>Actinomycetota</taxon>
        <taxon>Actinomycetes</taxon>
        <taxon>Streptosporangiales</taxon>
        <taxon>Streptosporangiaceae</taxon>
        <taxon>Planobispora</taxon>
    </lineage>
</organism>
<reference evidence="1" key="1">
    <citation type="submission" date="2021-01" db="EMBL/GenBank/DDBJ databases">
        <title>Whole genome shotgun sequence of Planobispora takensis NBRC 109077.</title>
        <authorList>
            <person name="Komaki H."/>
            <person name="Tamura T."/>
        </authorList>
    </citation>
    <scope>NUCLEOTIDE SEQUENCE</scope>
    <source>
        <strain evidence="1">NBRC 109077</strain>
    </source>
</reference>
<proteinExistence type="predicted"/>
<sequence length="59" mass="6364">MLRGMDFEMATCIETTLPTHPRLPFLSGKRVQAPPAEVAGRPDGLTVAAQGRMVSYTCS</sequence>
<dbReference type="Proteomes" id="UP000634476">
    <property type="component" value="Unassembled WGS sequence"/>
</dbReference>
<evidence type="ECO:0000313" key="2">
    <source>
        <dbReference type="Proteomes" id="UP000634476"/>
    </source>
</evidence>
<comment type="caution">
    <text evidence="1">The sequence shown here is derived from an EMBL/GenBank/DDBJ whole genome shotgun (WGS) entry which is preliminary data.</text>
</comment>
<name>A0A8J3SRX0_9ACTN</name>
<dbReference type="AlphaFoldDB" id="A0A8J3SRX0"/>
<accession>A0A8J3SRX0</accession>
<protein>
    <submittedName>
        <fullName evidence="1">Uncharacterized protein</fullName>
    </submittedName>
</protein>
<dbReference type="EMBL" id="BOOK01000008">
    <property type="protein sequence ID" value="GIH99488.1"/>
    <property type="molecule type" value="Genomic_DNA"/>
</dbReference>